<evidence type="ECO:0000313" key="9">
    <source>
        <dbReference type="EMBL" id="KAL2043920.1"/>
    </source>
</evidence>
<dbReference type="InterPro" id="IPR019098">
    <property type="entry name" value="Histone_chaperone_domain_CHZ"/>
</dbReference>
<gene>
    <name evidence="9" type="ORF">N7G274_003440</name>
</gene>
<dbReference type="Pfam" id="PF09649">
    <property type="entry name" value="CHZ"/>
    <property type="match status" value="1"/>
</dbReference>
<name>A0ABR4AFL2_9LECA</name>
<comment type="function">
    <text evidence="1">Forms a chaperone-bound H2A.Z-H2B complex that acts as a source for SWR1 complex-dependent H2A to H2A.Z histone replacement in chromatin.</text>
</comment>
<evidence type="ECO:0000256" key="3">
    <source>
        <dbReference type="ARBA" id="ARBA00008057"/>
    </source>
</evidence>
<comment type="caution">
    <text evidence="9">The sequence shown here is derived from an EMBL/GenBank/DDBJ whole genome shotgun (WGS) entry which is preliminary data.</text>
</comment>
<evidence type="ECO:0000256" key="7">
    <source>
        <dbReference type="SAM" id="MobiDB-lite"/>
    </source>
</evidence>
<sequence>MSADDKYEQENDMASGDVPAGDPIDNDYVSRPGQSEVPVVKDDAAVEEPTETAEPDSDEALRRDDTEAIDQSNIISGRTRGAGPSGGYREPGDEEGLPANDGTSSNS</sequence>
<feature type="compositionally biased region" description="Acidic residues" evidence="7">
    <location>
        <begin position="45"/>
        <end position="58"/>
    </location>
</feature>
<evidence type="ECO:0000256" key="1">
    <source>
        <dbReference type="ARBA" id="ARBA00002212"/>
    </source>
</evidence>
<dbReference type="EMBL" id="JBEFKJ010000010">
    <property type="protein sequence ID" value="KAL2043920.1"/>
    <property type="molecule type" value="Genomic_DNA"/>
</dbReference>
<protein>
    <recommendedName>
        <fullName evidence="8">Histone chaperone domain-containing protein</fullName>
    </recommendedName>
</protein>
<organism evidence="9 10">
    <name type="scientific">Stereocaulon virgatum</name>
    <dbReference type="NCBI Taxonomy" id="373712"/>
    <lineage>
        <taxon>Eukaryota</taxon>
        <taxon>Fungi</taxon>
        <taxon>Dikarya</taxon>
        <taxon>Ascomycota</taxon>
        <taxon>Pezizomycotina</taxon>
        <taxon>Lecanoromycetes</taxon>
        <taxon>OSLEUM clade</taxon>
        <taxon>Lecanoromycetidae</taxon>
        <taxon>Lecanorales</taxon>
        <taxon>Lecanorineae</taxon>
        <taxon>Stereocaulaceae</taxon>
        <taxon>Stereocaulon</taxon>
    </lineage>
</organism>
<keyword evidence="10" id="KW-1185">Reference proteome</keyword>
<evidence type="ECO:0000256" key="2">
    <source>
        <dbReference type="ARBA" id="ARBA00004123"/>
    </source>
</evidence>
<comment type="subunit">
    <text evidence="6">Forms a heterotrimer with H2A.Z-H2B, stabilizing the association of the histone dimer. Also, with a lower affinity, forms a heterotrimer with H2A-H2B.</text>
</comment>
<keyword evidence="4" id="KW-0143">Chaperone</keyword>
<keyword evidence="5" id="KW-0539">Nucleus</keyword>
<accession>A0ABR4AFL2</accession>
<evidence type="ECO:0000256" key="5">
    <source>
        <dbReference type="ARBA" id="ARBA00023242"/>
    </source>
</evidence>
<feature type="domain" description="Histone chaperone" evidence="8">
    <location>
        <begin position="64"/>
        <end position="82"/>
    </location>
</feature>
<feature type="region of interest" description="Disordered" evidence="7">
    <location>
        <begin position="1"/>
        <end position="107"/>
    </location>
</feature>
<comment type="subcellular location">
    <subcellularLocation>
        <location evidence="2">Nucleus</location>
    </subcellularLocation>
</comment>
<evidence type="ECO:0000313" key="10">
    <source>
        <dbReference type="Proteomes" id="UP001590950"/>
    </source>
</evidence>
<dbReference type="Proteomes" id="UP001590950">
    <property type="component" value="Unassembled WGS sequence"/>
</dbReference>
<evidence type="ECO:0000259" key="8">
    <source>
        <dbReference type="Pfam" id="PF09649"/>
    </source>
</evidence>
<comment type="similarity">
    <text evidence="3">Belongs to the CHZ1 family.</text>
</comment>
<proteinExistence type="inferred from homology"/>
<reference evidence="9 10" key="1">
    <citation type="submission" date="2024-09" db="EMBL/GenBank/DDBJ databases">
        <title>Rethinking Asexuality: The Enigmatic Case of Functional Sexual Genes in Lepraria (Stereocaulaceae).</title>
        <authorList>
            <person name="Doellman M."/>
            <person name="Sun Y."/>
            <person name="Barcenas-Pena A."/>
            <person name="Lumbsch H.T."/>
            <person name="Grewe F."/>
        </authorList>
    </citation>
    <scope>NUCLEOTIDE SEQUENCE [LARGE SCALE GENOMIC DNA]</scope>
    <source>
        <strain evidence="9 10">Mercado 3170</strain>
    </source>
</reference>
<evidence type="ECO:0000256" key="6">
    <source>
        <dbReference type="ARBA" id="ARBA00025877"/>
    </source>
</evidence>
<evidence type="ECO:0000256" key="4">
    <source>
        <dbReference type="ARBA" id="ARBA00023186"/>
    </source>
</evidence>